<dbReference type="CDD" id="cd03467">
    <property type="entry name" value="Rieske"/>
    <property type="match status" value="1"/>
</dbReference>
<evidence type="ECO:0000256" key="1">
    <source>
        <dbReference type="ARBA" id="ARBA00022714"/>
    </source>
</evidence>
<evidence type="ECO:0000313" key="8">
    <source>
        <dbReference type="Proteomes" id="UP000076420"/>
    </source>
</evidence>
<keyword evidence="3" id="KW-0408">Iron</keyword>
<organism evidence="7 8">
    <name type="scientific">Biomphalaria glabrata</name>
    <name type="common">Bloodfluke planorb</name>
    <name type="synonym">Freshwater snail</name>
    <dbReference type="NCBI Taxonomy" id="6526"/>
    <lineage>
        <taxon>Eukaryota</taxon>
        <taxon>Metazoa</taxon>
        <taxon>Spiralia</taxon>
        <taxon>Lophotrochozoa</taxon>
        <taxon>Mollusca</taxon>
        <taxon>Gastropoda</taxon>
        <taxon>Heterobranchia</taxon>
        <taxon>Euthyneura</taxon>
        <taxon>Panpulmonata</taxon>
        <taxon>Hygrophila</taxon>
        <taxon>Lymnaeoidea</taxon>
        <taxon>Planorbidae</taxon>
        <taxon>Biomphalaria</taxon>
    </lineage>
</organism>
<keyword evidence="4" id="KW-0411">Iron-sulfur</keyword>
<dbReference type="Gene3D" id="2.102.10.10">
    <property type="entry name" value="Rieske [2Fe-2S] iron-sulphur domain"/>
    <property type="match status" value="1"/>
</dbReference>
<dbReference type="SUPFAM" id="SSF50022">
    <property type="entry name" value="ISP domain"/>
    <property type="match status" value="1"/>
</dbReference>
<accession>A0A2C9LSI8</accession>
<keyword evidence="2" id="KW-0479">Metal-binding</keyword>
<evidence type="ECO:0000256" key="2">
    <source>
        <dbReference type="ARBA" id="ARBA00022723"/>
    </source>
</evidence>
<dbReference type="VEuPathDB" id="VectorBase:BGLAX_042355"/>
<dbReference type="InterPro" id="IPR017941">
    <property type="entry name" value="Rieske_2Fe-2S"/>
</dbReference>
<keyword evidence="1" id="KW-0001">2Fe-2S</keyword>
<dbReference type="PROSITE" id="PS51296">
    <property type="entry name" value="RIESKE"/>
    <property type="match status" value="1"/>
</dbReference>
<dbReference type="GO" id="GO:0046872">
    <property type="term" value="F:metal ion binding"/>
    <property type="evidence" value="ECO:0007669"/>
    <property type="project" value="UniProtKB-KW"/>
</dbReference>
<dbReference type="GO" id="GO:0051537">
    <property type="term" value="F:2 iron, 2 sulfur cluster binding"/>
    <property type="evidence" value="ECO:0007669"/>
    <property type="project" value="UniProtKB-KW"/>
</dbReference>
<name>A0A2C9LSI8_BIOGL</name>
<dbReference type="Proteomes" id="UP000076420">
    <property type="component" value="Unassembled WGS sequence"/>
</dbReference>
<dbReference type="KEGG" id="bgt:106069106"/>
<dbReference type="VEuPathDB" id="VectorBase:BGLB034476"/>
<feature type="domain" description="Rieske" evidence="6">
    <location>
        <begin position="5"/>
        <end position="71"/>
    </location>
</feature>
<dbReference type="EnsemblMetazoa" id="BGLB034476-RA">
    <property type="protein sequence ID" value="BGLB034476-PA"/>
    <property type="gene ID" value="BGLB034476"/>
</dbReference>
<evidence type="ECO:0000313" key="7">
    <source>
        <dbReference type="EnsemblMetazoa" id="BGLB034476-PA"/>
    </source>
</evidence>
<dbReference type="AlphaFoldDB" id="A0A2C9LSI8"/>
<protein>
    <recommendedName>
        <fullName evidence="6">Rieske domain-containing protein</fullName>
    </recommendedName>
</protein>
<dbReference type="InterPro" id="IPR054716">
    <property type="entry name" value="Sol_Rieske_ferrdox_dom"/>
</dbReference>
<evidence type="ECO:0000259" key="6">
    <source>
        <dbReference type="PROSITE" id="PS51296"/>
    </source>
</evidence>
<dbReference type="InterPro" id="IPR036922">
    <property type="entry name" value="Rieske_2Fe-2S_sf"/>
</dbReference>
<evidence type="ECO:0000256" key="4">
    <source>
        <dbReference type="ARBA" id="ARBA00023014"/>
    </source>
</evidence>
<dbReference type="Pfam" id="PF22543">
    <property type="entry name" value="Rieske_4"/>
    <property type="match status" value="1"/>
</dbReference>
<reference evidence="7" key="1">
    <citation type="submission" date="2020-05" db="UniProtKB">
        <authorList>
            <consortium name="EnsemblMetazoa"/>
        </authorList>
    </citation>
    <scope>IDENTIFICATION</scope>
    <source>
        <strain evidence="7">BB02</strain>
    </source>
</reference>
<dbReference type="PANTHER" id="PTHR21496:SF0">
    <property type="entry name" value="RIESKE DOMAIN-CONTAINING PROTEIN"/>
    <property type="match status" value="1"/>
</dbReference>
<dbReference type="PANTHER" id="PTHR21496">
    <property type="entry name" value="FERREDOXIN-RELATED"/>
    <property type="match status" value="1"/>
</dbReference>
<evidence type="ECO:0000256" key="5">
    <source>
        <dbReference type="ARBA" id="ARBA00034078"/>
    </source>
</evidence>
<comment type="cofactor">
    <cofactor evidence="5">
        <name>[2Fe-2S] cluster</name>
        <dbReference type="ChEBI" id="CHEBI:190135"/>
    </cofactor>
</comment>
<evidence type="ECO:0000256" key="3">
    <source>
        <dbReference type="ARBA" id="ARBA00023004"/>
    </source>
</evidence>
<sequence length="141" mass="16067">MAEPIFACTMKDLQQNGGRKRMTIDGKDIFILLHKGQLYAFDSFCYHAGGPLYQGDIEDTSEYSCIVCPWHKYKLTVQSGEGLYYSVNPQDLKSPPQLCSKGTKQRTHVVTRQEDRLYITFSYTVKPLGTVESDHYNGLLM</sequence>
<dbReference type="OrthoDB" id="426882at2759"/>
<gene>
    <name evidence="7" type="primary">106069106</name>
</gene>
<proteinExistence type="predicted"/>